<name>A0A9X1LG51_9FLAO</name>
<evidence type="ECO:0000256" key="1">
    <source>
        <dbReference type="SAM" id="MobiDB-lite"/>
    </source>
</evidence>
<accession>A0A9X1LG51</accession>
<dbReference type="AlphaFoldDB" id="A0A9X1LG51"/>
<dbReference type="Proteomes" id="UP001139414">
    <property type="component" value="Unassembled WGS sequence"/>
</dbReference>
<reference evidence="2" key="1">
    <citation type="submission" date="2021-10" db="EMBL/GenBank/DDBJ databases">
        <title>Gramella sp. ASW11-100T, isolated from marine sediment.</title>
        <authorList>
            <person name="Xia C."/>
        </authorList>
    </citation>
    <scope>NUCLEOTIDE SEQUENCE</scope>
    <source>
        <strain evidence="2">ASW11-100</strain>
    </source>
</reference>
<evidence type="ECO:0000313" key="2">
    <source>
        <dbReference type="EMBL" id="MCB7479678.1"/>
    </source>
</evidence>
<protein>
    <submittedName>
        <fullName evidence="2">Uncharacterized protein</fullName>
    </submittedName>
</protein>
<comment type="caution">
    <text evidence="2">The sequence shown here is derived from an EMBL/GenBank/DDBJ whole genome shotgun (WGS) entry which is preliminary data.</text>
</comment>
<proteinExistence type="predicted"/>
<gene>
    <name evidence="2" type="ORF">LGQ90_00235</name>
</gene>
<sequence>MDERHKDKYCRKTDLKIMLRLEYRLKMSRGKKKFRDKIQDKLPHHGQTHDAAPSRKLKNI</sequence>
<dbReference type="EMBL" id="JAJBZG010000001">
    <property type="protein sequence ID" value="MCB7479678.1"/>
    <property type="molecule type" value="Genomic_DNA"/>
</dbReference>
<keyword evidence="3" id="KW-1185">Reference proteome</keyword>
<feature type="region of interest" description="Disordered" evidence="1">
    <location>
        <begin position="30"/>
        <end position="60"/>
    </location>
</feature>
<organism evidence="2 3">
    <name type="scientific">Christiangramia sediminis</name>
    <dbReference type="NCBI Taxonomy" id="2881336"/>
    <lineage>
        <taxon>Bacteria</taxon>
        <taxon>Pseudomonadati</taxon>
        <taxon>Bacteroidota</taxon>
        <taxon>Flavobacteriia</taxon>
        <taxon>Flavobacteriales</taxon>
        <taxon>Flavobacteriaceae</taxon>
        <taxon>Christiangramia</taxon>
    </lineage>
</organism>
<dbReference type="RefSeq" id="WP_229336910.1">
    <property type="nucleotide sequence ID" value="NZ_JAJBZG010000001.1"/>
</dbReference>
<evidence type="ECO:0000313" key="3">
    <source>
        <dbReference type="Proteomes" id="UP001139414"/>
    </source>
</evidence>